<accession>A0AC34QU61</accession>
<dbReference type="Proteomes" id="UP000887576">
    <property type="component" value="Unplaced"/>
</dbReference>
<sequence>MVKQQKNQRRLSAKIQRSKNQMKTIKKKPKKPTKTVEPMEMVKQQKNQRRLSAKIQRSKNQLKTIKKKPKKPTKTVEPMEVDIPNASSSSALKKQVKLNINKKKRRLEKFSKNAVEHLPESTPTEGEKKVKRSQKINEDRLRPNDCPLFVHPNAANLKNVVRDENKATVVVPTRRVGKKKIRKLLKAKQRDERAAERAAKAMDTS</sequence>
<evidence type="ECO:0000313" key="2">
    <source>
        <dbReference type="WBParaSite" id="JU765_v2.g19313.t1"/>
    </source>
</evidence>
<dbReference type="WBParaSite" id="JU765_v2.g19313.t1">
    <property type="protein sequence ID" value="JU765_v2.g19313.t1"/>
    <property type="gene ID" value="JU765_v2.g19313"/>
</dbReference>
<organism evidence="1 2">
    <name type="scientific">Panagrolaimus sp. JU765</name>
    <dbReference type="NCBI Taxonomy" id="591449"/>
    <lineage>
        <taxon>Eukaryota</taxon>
        <taxon>Metazoa</taxon>
        <taxon>Ecdysozoa</taxon>
        <taxon>Nematoda</taxon>
        <taxon>Chromadorea</taxon>
        <taxon>Rhabditida</taxon>
        <taxon>Tylenchina</taxon>
        <taxon>Panagrolaimomorpha</taxon>
        <taxon>Panagrolaimoidea</taxon>
        <taxon>Panagrolaimidae</taxon>
        <taxon>Panagrolaimus</taxon>
    </lineage>
</organism>
<proteinExistence type="predicted"/>
<name>A0AC34QU61_9BILA</name>
<protein>
    <submittedName>
        <fullName evidence="2">Uncharacterized protein</fullName>
    </submittedName>
</protein>
<reference evidence="2" key="1">
    <citation type="submission" date="2022-11" db="UniProtKB">
        <authorList>
            <consortium name="WormBaseParasite"/>
        </authorList>
    </citation>
    <scope>IDENTIFICATION</scope>
</reference>
<evidence type="ECO:0000313" key="1">
    <source>
        <dbReference type="Proteomes" id="UP000887576"/>
    </source>
</evidence>